<reference evidence="2 3" key="1">
    <citation type="submission" date="2021-06" db="EMBL/GenBank/DDBJ databases">
        <authorList>
            <person name="Palmer J.M."/>
        </authorList>
    </citation>
    <scope>NUCLEOTIDE SEQUENCE [LARGE SCALE GENOMIC DNA]</scope>
    <source>
        <strain evidence="2 3">AS_MEX2019</strain>
        <tissue evidence="2">Muscle</tissue>
    </source>
</reference>
<feature type="region of interest" description="Disordered" evidence="1">
    <location>
        <begin position="60"/>
        <end position="88"/>
    </location>
</feature>
<comment type="caution">
    <text evidence="2">The sequence shown here is derived from an EMBL/GenBank/DDBJ whole genome shotgun (WGS) entry which is preliminary data.</text>
</comment>
<name>A0ABV0YS86_9TELE</name>
<gene>
    <name evidence="2" type="ORF">AMECASPLE_025335</name>
</gene>
<evidence type="ECO:0000313" key="3">
    <source>
        <dbReference type="Proteomes" id="UP001469553"/>
    </source>
</evidence>
<dbReference type="Proteomes" id="UP001469553">
    <property type="component" value="Unassembled WGS sequence"/>
</dbReference>
<feature type="non-terminal residue" evidence="2">
    <location>
        <position position="88"/>
    </location>
</feature>
<feature type="non-terminal residue" evidence="2">
    <location>
        <position position="1"/>
    </location>
</feature>
<dbReference type="EMBL" id="JAHRIP010040108">
    <property type="protein sequence ID" value="MEQ2296490.1"/>
    <property type="molecule type" value="Genomic_DNA"/>
</dbReference>
<evidence type="ECO:0000256" key="1">
    <source>
        <dbReference type="SAM" id="MobiDB-lite"/>
    </source>
</evidence>
<proteinExistence type="predicted"/>
<organism evidence="2 3">
    <name type="scientific">Ameca splendens</name>
    <dbReference type="NCBI Taxonomy" id="208324"/>
    <lineage>
        <taxon>Eukaryota</taxon>
        <taxon>Metazoa</taxon>
        <taxon>Chordata</taxon>
        <taxon>Craniata</taxon>
        <taxon>Vertebrata</taxon>
        <taxon>Euteleostomi</taxon>
        <taxon>Actinopterygii</taxon>
        <taxon>Neopterygii</taxon>
        <taxon>Teleostei</taxon>
        <taxon>Neoteleostei</taxon>
        <taxon>Acanthomorphata</taxon>
        <taxon>Ovalentaria</taxon>
        <taxon>Atherinomorphae</taxon>
        <taxon>Cyprinodontiformes</taxon>
        <taxon>Goodeidae</taxon>
        <taxon>Ameca</taxon>
    </lineage>
</organism>
<accession>A0ABV0YS86</accession>
<sequence length="88" mass="9739">ACEFGTYLLTELQWEADLLLCVLLQVIQVAGCSALGPLKQQQHHHGRDKSILPLFDYTHSSDQKPWSRPACPVTHGNKQGANSKDKLG</sequence>
<protein>
    <submittedName>
        <fullName evidence="2">Uncharacterized protein</fullName>
    </submittedName>
</protein>
<evidence type="ECO:0000313" key="2">
    <source>
        <dbReference type="EMBL" id="MEQ2296490.1"/>
    </source>
</evidence>
<keyword evidence="3" id="KW-1185">Reference proteome</keyword>